<name>A0A5S5C4C4_9BACL</name>
<dbReference type="Proteomes" id="UP000323257">
    <property type="component" value="Unassembled WGS sequence"/>
</dbReference>
<proteinExistence type="predicted"/>
<keyword evidence="2" id="KW-1185">Reference proteome</keyword>
<dbReference type="AlphaFoldDB" id="A0A5S5C4C4"/>
<dbReference type="InterPro" id="IPR021284">
    <property type="entry name" value="DUF2750"/>
</dbReference>
<comment type="caution">
    <text evidence="1">The sequence shown here is derived from an EMBL/GenBank/DDBJ whole genome shotgun (WGS) entry which is preliminary data.</text>
</comment>
<reference evidence="1 2" key="1">
    <citation type="submission" date="2019-07" db="EMBL/GenBank/DDBJ databases">
        <title>Genomic Encyclopedia of Type Strains, Phase III (KMG-III): the genomes of soil and plant-associated and newly described type strains.</title>
        <authorList>
            <person name="Whitman W."/>
        </authorList>
    </citation>
    <scope>NUCLEOTIDE SEQUENCE [LARGE SCALE GENOMIC DNA]</scope>
    <source>
        <strain evidence="1 2">BL24</strain>
    </source>
</reference>
<dbReference type="OrthoDB" id="2936081at2"/>
<dbReference type="EMBL" id="VNHS01000007">
    <property type="protein sequence ID" value="TYP73266.1"/>
    <property type="molecule type" value="Genomic_DNA"/>
</dbReference>
<protein>
    <submittedName>
        <fullName evidence="1">Uncharacterized protein DUF2750</fullName>
    </submittedName>
</protein>
<accession>A0A5S5C4C4</accession>
<evidence type="ECO:0000313" key="2">
    <source>
        <dbReference type="Proteomes" id="UP000323257"/>
    </source>
</evidence>
<sequence>MNQKEFEAVIRLPANIRYEYFVKKVVDFEEIWGLYDDGWAMTSDDNGNLLLPFWPKKEFAEYCASEEWSNYNAHRISLEAFINDWLPGMQKDRHKPSIFWNRDDSAVMEIHVLLNDLEQELENY</sequence>
<evidence type="ECO:0000313" key="1">
    <source>
        <dbReference type="EMBL" id="TYP73266.1"/>
    </source>
</evidence>
<organism evidence="1 2">
    <name type="scientific">Paenibacillus methanolicus</name>
    <dbReference type="NCBI Taxonomy" id="582686"/>
    <lineage>
        <taxon>Bacteria</taxon>
        <taxon>Bacillati</taxon>
        <taxon>Bacillota</taxon>
        <taxon>Bacilli</taxon>
        <taxon>Bacillales</taxon>
        <taxon>Paenibacillaceae</taxon>
        <taxon>Paenibacillus</taxon>
    </lineage>
</organism>
<dbReference type="RefSeq" id="WP_148930819.1">
    <property type="nucleotide sequence ID" value="NZ_VNHS01000007.1"/>
</dbReference>
<gene>
    <name evidence="1" type="ORF">BCM02_107250</name>
</gene>
<dbReference type="Pfam" id="PF11042">
    <property type="entry name" value="DUF2750"/>
    <property type="match status" value="1"/>
</dbReference>